<reference evidence="2 3" key="1">
    <citation type="submission" date="2019-06" db="EMBL/GenBank/DDBJ databases">
        <title>A chromosomal-level reference genome of Carpinus fangiana (Coryloideae, Betulaceae).</title>
        <authorList>
            <person name="Yang X."/>
            <person name="Wang Z."/>
            <person name="Zhang L."/>
            <person name="Hao G."/>
            <person name="Liu J."/>
            <person name="Yang Y."/>
        </authorList>
    </citation>
    <scope>NUCLEOTIDE SEQUENCE [LARGE SCALE GENOMIC DNA]</scope>
    <source>
        <strain evidence="2">Cfa_2016G</strain>
        <tissue evidence="2">Leaf</tissue>
    </source>
</reference>
<evidence type="ECO:0000256" key="1">
    <source>
        <dbReference type="SAM" id="MobiDB-lite"/>
    </source>
</evidence>
<feature type="region of interest" description="Disordered" evidence="1">
    <location>
        <begin position="21"/>
        <end position="54"/>
    </location>
</feature>
<evidence type="ECO:0000313" key="2">
    <source>
        <dbReference type="EMBL" id="KAE8008263.1"/>
    </source>
</evidence>
<sequence>MSEPMNRISLAALGSASMVSHSNLVHETTSHPQKSDPATPGGGGDGRQRSWVKS</sequence>
<feature type="compositionally biased region" description="Polar residues" evidence="1">
    <location>
        <begin position="21"/>
        <end position="32"/>
    </location>
</feature>
<name>A0A5N6QQ55_9ROSI</name>
<protein>
    <submittedName>
        <fullName evidence="2">Uncharacterized protein</fullName>
    </submittedName>
</protein>
<proteinExistence type="predicted"/>
<keyword evidence="3" id="KW-1185">Reference proteome</keyword>
<accession>A0A5N6QQ55</accession>
<evidence type="ECO:0000313" key="3">
    <source>
        <dbReference type="Proteomes" id="UP000327013"/>
    </source>
</evidence>
<dbReference type="AlphaFoldDB" id="A0A5N6QQ55"/>
<gene>
    <name evidence="2" type="ORF">FH972_004792</name>
</gene>
<dbReference type="EMBL" id="CM017322">
    <property type="protein sequence ID" value="KAE8008263.1"/>
    <property type="molecule type" value="Genomic_DNA"/>
</dbReference>
<dbReference type="Proteomes" id="UP000327013">
    <property type="component" value="Chromosome 2"/>
</dbReference>
<organism evidence="2 3">
    <name type="scientific">Carpinus fangiana</name>
    <dbReference type="NCBI Taxonomy" id="176857"/>
    <lineage>
        <taxon>Eukaryota</taxon>
        <taxon>Viridiplantae</taxon>
        <taxon>Streptophyta</taxon>
        <taxon>Embryophyta</taxon>
        <taxon>Tracheophyta</taxon>
        <taxon>Spermatophyta</taxon>
        <taxon>Magnoliopsida</taxon>
        <taxon>eudicotyledons</taxon>
        <taxon>Gunneridae</taxon>
        <taxon>Pentapetalae</taxon>
        <taxon>rosids</taxon>
        <taxon>fabids</taxon>
        <taxon>Fagales</taxon>
        <taxon>Betulaceae</taxon>
        <taxon>Carpinus</taxon>
    </lineage>
</organism>